<keyword evidence="4 7" id="KW-0863">Zinc-finger</keyword>
<evidence type="ECO:0000259" key="10">
    <source>
        <dbReference type="PROSITE" id="PS50157"/>
    </source>
</evidence>
<dbReference type="FunFam" id="3.30.160.60:FF:000446">
    <property type="entry name" value="Zinc finger protein"/>
    <property type="match status" value="1"/>
</dbReference>
<protein>
    <submittedName>
        <fullName evidence="12">Zinc finger protein 112</fullName>
    </submittedName>
</protein>
<dbReference type="Gene3D" id="3.30.160.60">
    <property type="entry name" value="Classic Zinc Finger"/>
    <property type="match status" value="3"/>
</dbReference>
<evidence type="ECO:0000256" key="2">
    <source>
        <dbReference type="ARBA" id="ARBA00022723"/>
    </source>
</evidence>
<keyword evidence="3" id="KW-0677">Repeat</keyword>
<dbReference type="GO" id="GO:0003677">
    <property type="term" value="F:DNA binding"/>
    <property type="evidence" value="ECO:0007669"/>
    <property type="project" value="UniProtKB-ARBA"/>
</dbReference>
<evidence type="ECO:0000313" key="12">
    <source>
        <dbReference type="EMBL" id="CAG6494597.1"/>
    </source>
</evidence>
<dbReference type="PROSITE" id="PS51915">
    <property type="entry name" value="ZAD"/>
    <property type="match status" value="1"/>
</dbReference>
<reference evidence="12" key="1">
    <citation type="submission" date="2021-05" db="EMBL/GenBank/DDBJ databases">
        <authorList>
            <person name="Alioto T."/>
            <person name="Alioto T."/>
            <person name="Gomez Garrido J."/>
        </authorList>
    </citation>
    <scope>NUCLEOTIDE SEQUENCE</scope>
</reference>
<proteinExistence type="predicted"/>
<keyword evidence="5 8" id="KW-0862">Zinc</keyword>
<organism evidence="12">
    <name type="scientific">Culex pipiens</name>
    <name type="common">House mosquito</name>
    <dbReference type="NCBI Taxonomy" id="7175"/>
    <lineage>
        <taxon>Eukaryota</taxon>
        <taxon>Metazoa</taxon>
        <taxon>Ecdysozoa</taxon>
        <taxon>Arthropoda</taxon>
        <taxon>Hexapoda</taxon>
        <taxon>Insecta</taxon>
        <taxon>Pterygota</taxon>
        <taxon>Neoptera</taxon>
        <taxon>Endopterygota</taxon>
        <taxon>Diptera</taxon>
        <taxon>Nematocera</taxon>
        <taxon>Culicoidea</taxon>
        <taxon>Culicidae</taxon>
        <taxon>Culicinae</taxon>
        <taxon>Culicini</taxon>
        <taxon>Culex</taxon>
        <taxon>Culex</taxon>
    </lineage>
</organism>
<feature type="domain" description="C2H2-type" evidence="10">
    <location>
        <begin position="317"/>
        <end position="344"/>
    </location>
</feature>
<dbReference type="SUPFAM" id="SSF57667">
    <property type="entry name" value="beta-beta-alpha zinc fingers"/>
    <property type="match status" value="3"/>
</dbReference>
<dbReference type="Pfam" id="PF00096">
    <property type="entry name" value="zf-C2H2"/>
    <property type="match status" value="3"/>
</dbReference>
<evidence type="ECO:0000256" key="3">
    <source>
        <dbReference type="ARBA" id="ARBA00022737"/>
    </source>
</evidence>
<evidence type="ECO:0000256" key="9">
    <source>
        <dbReference type="SAM" id="MobiDB-lite"/>
    </source>
</evidence>
<feature type="compositionally biased region" description="Acidic residues" evidence="9">
    <location>
        <begin position="180"/>
        <end position="206"/>
    </location>
</feature>
<evidence type="ECO:0000256" key="4">
    <source>
        <dbReference type="ARBA" id="ARBA00022771"/>
    </source>
</evidence>
<evidence type="ECO:0000256" key="1">
    <source>
        <dbReference type="ARBA" id="ARBA00004123"/>
    </source>
</evidence>
<evidence type="ECO:0000256" key="5">
    <source>
        <dbReference type="ARBA" id="ARBA00022833"/>
    </source>
</evidence>
<dbReference type="InterPro" id="IPR012934">
    <property type="entry name" value="Znf_AD"/>
</dbReference>
<accession>A0A8D8CJH8</accession>
<dbReference type="FunFam" id="3.30.160.60:FF:000110">
    <property type="entry name" value="Zinc finger protein-like"/>
    <property type="match status" value="1"/>
</dbReference>
<dbReference type="SUPFAM" id="SSF57716">
    <property type="entry name" value="Glucocorticoid receptor-like (DNA-binding domain)"/>
    <property type="match status" value="1"/>
</dbReference>
<dbReference type="EMBL" id="HBUE01125608">
    <property type="protein sequence ID" value="CAG6494596.1"/>
    <property type="molecule type" value="Transcribed_RNA"/>
</dbReference>
<evidence type="ECO:0000256" key="8">
    <source>
        <dbReference type="PROSITE-ProRule" id="PRU01263"/>
    </source>
</evidence>
<comment type="subcellular location">
    <subcellularLocation>
        <location evidence="1">Nucleus</location>
    </subcellularLocation>
</comment>
<name>A0A8D8CJH8_CULPI</name>
<feature type="domain" description="C2H2-type" evidence="10">
    <location>
        <begin position="289"/>
        <end position="316"/>
    </location>
</feature>
<feature type="binding site" evidence="8">
    <location>
        <position position="62"/>
    </location>
    <ligand>
        <name>Zn(2+)</name>
        <dbReference type="ChEBI" id="CHEBI:29105"/>
    </ligand>
</feature>
<dbReference type="SMART" id="SM00868">
    <property type="entry name" value="zf-AD"/>
    <property type="match status" value="1"/>
</dbReference>
<dbReference type="GO" id="GO:0005634">
    <property type="term" value="C:nucleus"/>
    <property type="evidence" value="ECO:0007669"/>
    <property type="project" value="UniProtKB-SubCell"/>
</dbReference>
<evidence type="ECO:0000256" key="6">
    <source>
        <dbReference type="ARBA" id="ARBA00023242"/>
    </source>
</evidence>
<dbReference type="GO" id="GO:0000981">
    <property type="term" value="F:DNA-binding transcription factor activity, RNA polymerase II-specific"/>
    <property type="evidence" value="ECO:0007669"/>
    <property type="project" value="TreeGrafter"/>
</dbReference>
<evidence type="ECO:0000256" key="7">
    <source>
        <dbReference type="PROSITE-ProRule" id="PRU00042"/>
    </source>
</evidence>
<dbReference type="PANTHER" id="PTHR24394">
    <property type="entry name" value="ZINC FINGER PROTEIN"/>
    <property type="match status" value="1"/>
</dbReference>
<keyword evidence="6" id="KW-0539">Nucleus</keyword>
<evidence type="ECO:0000259" key="11">
    <source>
        <dbReference type="PROSITE" id="PS51915"/>
    </source>
</evidence>
<dbReference type="InterPro" id="IPR036236">
    <property type="entry name" value="Znf_C2H2_sf"/>
</dbReference>
<dbReference type="PROSITE" id="PS50157">
    <property type="entry name" value="ZINC_FINGER_C2H2_2"/>
    <property type="match status" value="3"/>
</dbReference>
<feature type="binding site" evidence="8">
    <location>
        <position position="21"/>
    </location>
    <ligand>
        <name>Zn(2+)</name>
        <dbReference type="ChEBI" id="CHEBI:29105"/>
    </ligand>
</feature>
<keyword evidence="2 8" id="KW-0479">Metal-binding</keyword>
<dbReference type="Pfam" id="PF07776">
    <property type="entry name" value="zf-AD"/>
    <property type="match status" value="1"/>
</dbReference>
<feature type="region of interest" description="Disordered" evidence="9">
    <location>
        <begin position="180"/>
        <end position="221"/>
    </location>
</feature>
<dbReference type="AlphaFoldDB" id="A0A8D8CJH8"/>
<dbReference type="GO" id="GO:0008270">
    <property type="term" value="F:zinc ion binding"/>
    <property type="evidence" value="ECO:0007669"/>
    <property type="project" value="UniProtKB-UniRule"/>
</dbReference>
<sequence>MSLDESTKRVYKKRSPLCRLCLQEYPKKLMSEIFGKETGCKKDIQAAVGLKLHRSDQTIRICNNCKEMVNVIVTFQRICQQNEQTLLQGSSEVSWTCWKESIEQINSVRGLLDQFQGSSPVVGAVKKEELEMFADCGMDESKVEDEEIDLMQLEIEPIITKVEVEPDNCDGYVEEEANEVEFDNEDDDEDFHPDGPDTESEPEPQDEERKVKKQKAKERYRETHKAKSAKVVCSTCGEMVSQQGLEGHMNRHLGVAPYSCEVEGCESKLYSKYALQMHRHHHKVVNQYYDCPHCGKKLKGYSNWLRHKSSHTQPPKYSCEICGKQFRRGSHFKIHETVHTGIAKYPCEVCGKRFTVKHNLAAHYKIHMREGTYPIKRE</sequence>
<dbReference type="PANTHER" id="PTHR24394:SF58">
    <property type="entry name" value="ZINC FINGER AND BTB DOMAIN CONTAINING 33"/>
    <property type="match status" value="1"/>
</dbReference>
<dbReference type="InterPro" id="IPR013087">
    <property type="entry name" value="Znf_C2H2_type"/>
</dbReference>
<dbReference type="EMBL" id="HBUE01125609">
    <property type="protein sequence ID" value="CAG6494597.1"/>
    <property type="molecule type" value="Transcribed_RNA"/>
</dbReference>
<feature type="domain" description="C2H2-type" evidence="10">
    <location>
        <begin position="345"/>
        <end position="372"/>
    </location>
</feature>
<dbReference type="PROSITE" id="PS00028">
    <property type="entry name" value="ZINC_FINGER_C2H2_1"/>
    <property type="match status" value="3"/>
</dbReference>
<feature type="binding site" evidence="8">
    <location>
        <position position="65"/>
    </location>
    <ligand>
        <name>Zn(2+)</name>
        <dbReference type="ChEBI" id="CHEBI:29105"/>
    </ligand>
</feature>
<dbReference type="SMART" id="SM00355">
    <property type="entry name" value="ZnF_C2H2"/>
    <property type="match status" value="5"/>
</dbReference>
<feature type="binding site" evidence="8">
    <location>
        <position position="18"/>
    </location>
    <ligand>
        <name>Zn(2+)</name>
        <dbReference type="ChEBI" id="CHEBI:29105"/>
    </ligand>
</feature>
<feature type="domain" description="ZAD" evidence="11">
    <location>
        <begin position="16"/>
        <end position="89"/>
    </location>
</feature>